<protein>
    <submittedName>
        <fullName evidence="2">Uncharacterized protein</fullName>
    </submittedName>
</protein>
<keyword evidence="1" id="KW-1133">Transmembrane helix</keyword>
<evidence type="ECO:0000313" key="2">
    <source>
        <dbReference type="EMBL" id="VAX35256.1"/>
    </source>
</evidence>
<evidence type="ECO:0000256" key="1">
    <source>
        <dbReference type="SAM" id="Phobius"/>
    </source>
</evidence>
<dbReference type="EMBL" id="UOGJ01000039">
    <property type="protein sequence ID" value="VAX35256.1"/>
    <property type="molecule type" value="Genomic_DNA"/>
</dbReference>
<dbReference type="AlphaFoldDB" id="A0A3B1CX76"/>
<proteinExistence type="predicted"/>
<name>A0A3B1CX76_9ZZZZ</name>
<keyword evidence="1" id="KW-0812">Transmembrane</keyword>
<gene>
    <name evidence="2" type="ORF">MNBD_UNCLBAC01-1714</name>
</gene>
<feature type="transmembrane region" description="Helical" evidence="1">
    <location>
        <begin position="35"/>
        <end position="58"/>
    </location>
</feature>
<organism evidence="2">
    <name type="scientific">hydrothermal vent metagenome</name>
    <dbReference type="NCBI Taxonomy" id="652676"/>
    <lineage>
        <taxon>unclassified sequences</taxon>
        <taxon>metagenomes</taxon>
        <taxon>ecological metagenomes</taxon>
    </lineage>
</organism>
<keyword evidence="1" id="KW-0472">Membrane</keyword>
<accession>A0A3B1CX76</accession>
<sequence length="70" mass="7896">MKTLLLFLIILSVPSIVIAHPGHGLERELFSLLHYLIEPVHLAIGIALGSVIAIIFWLKKINSRKVWVSR</sequence>
<reference evidence="2" key="1">
    <citation type="submission" date="2018-06" db="EMBL/GenBank/DDBJ databases">
        <authorList>
            <person name="Zhirakovskaya E."/>
        </authorList>
    </citation>
    <scope>NUCLEOTIDE SEQUENCE</scope>
</reference>